<dbReference type="SMART" id="SM00354">
    <property type="entry name" value="HTH_LACI"/>
    <property type="match status" value="1"/>
</dbReference>
<keyword evidence="2 5" id="KW-0238">DNA-binding</keyword>
<dbReference type="InterPro" id="IPR046335">
    <property type="entry name" value="LacI/GalR-like_sensor"/>
</dbReference>
<evidence type="ECO:0000313" key="5">
    <source>
        <dbReference type="EMBL" id="MFC4243646.1"/>
    </source>
</evidence>
<evidence type="ECO:0000259" key="4">
    <source>
        <dbReference type="PROSITE" id="PS50932"/>
    </source>
</evidence>
<dbReference type="CDD" id="cd01392">
    <property type="entry name" value="HTH_LacI"/>
    <property type="match status" value="1"/>
</dbReference>
<comment type="caution">
    <text evidence="5">The sequence shown here is derived from an EMBL/GenBank/DDBJ whole genome shotgun (WGS) entry which is preliminary data.</text>
</comment>
<dbReference type="PROSITE" id="PS50932">
    <property type="entry name" value="HTH_LACI_2"/>
    <property type="match status" value="1"/>
</dbReference>
<protein>
    <submittedName>
        <fullName evidence="5">LacI family DNA-binding transcriptional regulator</fullName>
    </submittedName>
</protein>
<evidence type="ECO:0000256" key="3">
    <source>
        <dbReference type="ARBA" id="ARBA00023163"/>
    </source>
</evidence>
<dbReference type="RefSeq" id="WP_390229607.1">
    <property type="nucleotide sequence ID" value="NZ_JBHSCN010000005.1"/>
</dbReference>
<dbReference type="InterPro" id="IPR010982">
    <property type="entry name" value="Lambda_DNA-bd_dom_sf"/>
</dbReference>
<proteinExistence type="predicted"/>
<dbReference type="Proteomes" id="UP001595900">
    <property type="component" value="Unassembled WGS sequence"/>
</dbReference>
<evidence type="ECO:0000256" key="1">
    <source>
        <dbReference type="ARBA" id="ARBA00023015"/>
    </source>
</evidence>
<keyword evidence="6" id="KW-1185">Reference proteome</keyword>
<dbReference type="Gene3D" id="1.10.260.40">
    <property type="entry name" value="lambda repressor-like DNA-binding domains"/>
    <property type="match status" value="1"/>
</dbReference>
<accession>A0ABV8Q5N2</accession>
<dbReference type="PANTHER" id="PTHR30146">
    <property type="entry name" value="LACI-RELATED TRANSCRIPTIONAL REPRESSOR"/>
    <property type="match status" value="1"/>
</dbReference>
<dbReference type="Pfam" id="PF00356">
    <property type="entry name" value="LacI"/>
    <property type="match status" value="1"/>
</dbReference>
<dbReference type="InterPro" id="IPR028082">
    <property type="entry name" value="Peripla_BP_I"/>
</dbReference>
<evidence type="ECO:0000256" key="2">
    <source>
        <dbReference type="ARBA" id="ARBA00023125"/>
    </source>
</evidence>
<gene>
    <name evidence="5" type="ORF">ACFOYW_09700</name>
</gene>
<feature type="domain" description="HTH lacI-type" evidence="4">
    <location>
        <begin position="1"/>
        <end position="53"/>
    </location>
</feature>
<dbReference type="SUPFAM" id="SSF53822">
    <property type="entry name" value="Periplasmic binding protein-like I"/>
    <property type="match status" value="1"/>
</dbReference>
<reference evidence="6" key="1">
    <citation type="journal article" date="2019" name="Int. J. Syst. Evol. Microbiol.">
        <title>The Global Catalogue of Microorganisms (GCM) 10K type strain sequencing project: providing services to taxonomists for standard genome sequencing and annotation.</title>
        <authorList>
            <consortium name="The Broad Institute Genomics Platform"/>
            <consortium name="The Broad Institute Genome Sequencing Center for Infectious Disease"/>
            <person name="Wu L."/>
            <person name="Ma J."/>
        </authorList>
    </citation>
    <scope>NUCLEOTIDE SEQUENCE [LARGE SCALE GENOMIC DNA]</scope>
    <source>
        <strain evidence="6">CGMCC 1.10363</strain>
    </source>
</reference>
<dbReference type="Pfam" id="PF13377">
    <property type="entry name" value="Peripla_BP_3"/>
    <property type="match status" value="1"/>
</dbReference>
<keyword evidence="1" id="KW-0805">Transcription regulation</keyword>
<dbReference type="GO" id="GO:0003677">
    <property type="term" value="F:DNA binding"/>
    <property type="evidence" value="ECO:0007669"/>
    <property type="project" value="UniProtKB-KW"/>
</dbReference>
<organism evidence="5 6">
    <name type="scientific">Gryllotalpicola reticulitermitis</name>
    <dbReference type="NCBI Taxonomy" id="1184153"/>
    <lineage>
        <taxon>Bacteria</taxon>
        <taxon>Bacillati</taxon>
        <taxon>Actinomycetota</taxon>
        <taxon>Actinomycetes</taxon>
        <taxon>Micrococcales</taxon>
        <taxon>Microbacteriaceae</taxon>
        <taxon>Gryllotalpicola</taxon>
    </lineage>
</organism>
<dbReference type="InterPro" id="IPR000843">
    <property type="entry name" value="HTH_LacI"/>
</dbReference>
<evidence type="ECO:0000313" key="6">
    <source>
        <dbReference type="Proteomes" id="UP001595900"/>
    </source>
</evidence>
<name>A0ABV8Q5N2_9MICO</name>
<dbReference type="SUPFAM" id="SSF47413">
    <property type="entry name" value="lambda repressor-like DNA-binding domains"/>
    <property type="match status" value="1"/>
</dbReference>
<dbReference type="PANTHER" id="PTHR30146:SF109">
    <property type="entry name" value="HTH-TYPE TRANSCRIPTIONAL REGULATOR GALS"/>
    <property type="match status" value="1"/>
</dbReference>
<dbReference type="EMBL" id="JBHSCN010000005">
    <property type="protein sequence ID" value="MFC4243646.1"/>
    <property type="molecule type" value="Genomic_DNA"/>
</dbReference>
<sequence length="342" mass="36883">MQQVADRASVSISTVSFVVNNTKPVTPETRDRVLRAISELGYRRNTAARALASRKSRILALIYPLLDHRNHHAFVEAAATAAEEHGYNLVLWPLHSDNVTTEITSLIQAGFADGVLLMEVQFDDERVTRLHEAEAPFALIGRTRDLDGIDYVDIDFERTTETAVADLAELGHRDFSLVLEDLSDTPLAGYAPPFRAEETFRRVISERGLKGAVFRVPHRARAISSVADEILRDAPNTTAIIAMHDEAALSLVNALPHRGIAIPQDISVVALATATTLADVTDPPLSTYVAPGHELGRKAAEILIARLEGRGAPAGQALITCLPHKGGTVAPARAPATSPTAP</sequence>
<dbReference type="Gene3D" id="3.40.50.2300">
    <property type="match status" value="2"/>
</dbReference>
<keyword evidence="3" id="KW-0804">Transcription</keyword>